<feature type="compositionally biased region" description="Basic and acidic residues" evidence="1">
    <location>
        <begin position="142"/>
        <end position="155"/>
    </location>
</feature>
<feature type="region of interest" description="Disordered" evidence="1">
    <location>
        <begin position="134"/>
        <end position="155"/>
    </location>
</feature>
<dbReference type="AlphaFoldDB" id="A0AAE0M322"/>
<feature type="region of interest" description="Disordered" evidence="1">
    <location>
        <begin position="42"/>
        <end position="62"/>
    </location>
</feature>
<feature type="signal peptide" evidence="2">
    <location>
        <begin position="1"/>
        <end position="19"/>
    </location>
</feature>
<reference evidence="3" key="2">
    <citation type="submission" date="2023-06" db="EMBL/GenBank/DDBJ databases">
        <authorList>
            <consortium name="Lawrence Berkeley National Laboratory"/>
            <person name="Haridas S."/>
            <person name="Hensen N."/>
            <person name="Bonometti L."/>
            <person name="Westerberg I."/>
            <person name="Brannstrom I.O."/>
            <person name="Guillou S."/>
            <person name="Cros-Aarteil S."/>
            <person name="Calhoun S."/>
            <person name="Kuo A."/>
            <person name="Mondo S."/>
            <person name="Pangilinan J."/>
            <person name="Riley R."/>
            <person name="Labutti K."/>
            <person name="Andreopoulos B."/>
            <person name="Lipzen A."/>
            <person name="Chen C."/>
            <person name="Yanf M."/>
            <person name="Daum C."/>
            <person name="Ng V."/>
            <person name="Clum A."/>
            <person name="Steindorff A."/>
            <person name="Ohm R."/>
            <person name="Martin F."/>
            <person name="Silar P."/>
            <person name="Natvig D."/>
            <person name="Lalanne C."/>
            <person name="Gautier V."/>
            <person name="Ament-Velasquez S.L."/>
            <person name="Kruys A."/>
            <person name="Hutchinson M.I."/>
            <person name="Powell A.J."/>
            <person name="Barry K."/>
            <person name="Miller A.N."/>
            <person name="Grigoriev I.V."/>
            <person name="Debuchy R."/>
            <person name="Gladieux P."/>
            <person name="Thoren M.H."/>
            <person name="Johannesson H."/>
        </authorList>
    </citation>
    <scope>NUCLEOTIDE SEQUENCE</scope>
    <source>
        <strain evidence="3">CBS 118394</strain>
    </source>
</reference>
<comment type="caution">
    <text evidence="3">The sequence shown here is derived from an EMBL/GenBank/DDBJ whole genome shotgun (WGS) entry which is preliminary data.</text>
</comment>
<evidence type="ECO:0008006" key="5">
    <source>
        <dbReference type="Google" id="ProtNLM"/>
    </source>
</evidence>
<feature type="chain" id="PRO_5042048025" description="Hydrophobin" evidence="2">
    <location>
        <begin position="20"/>
        <end position="189"/>
    </location>
</feature>
<dbReference type="EMBL" id="JAUEDM010000005">
    <property type="protein sequence ID" value="KAK3316938.1"/>
    <property type="molecule type" value="Genomic_DNA"/>
</dbReference>
<gene>
    <name evidence="3" type="ORF">B0H66DRAFT_605206</name>
</gene>
<evidence type="ECO:0000256" key="2">
    <source>
        <dbReference type="SAM" id="SignalP"/>
    </source>
</evidence>
<accession>A0AAE0M322</accession>
<evidence type="ECO:0000313" key="4">
    <source>
        <dbReference type="Proteomes" id="UP001283341"/>
    </source>
</evidence>
<organism evidence="3 4">
    <name type="scientific">Apodospora peruviana</name>
    <dbReference type="NCBI Taxonomy" id="516989"/>
    <lineage>
        <taxon>Eukaryota</taxon>
        <taxon>Fungi</taxon>
        <taxon>Dikarya</taxon>
        <taxon>Ascomycota</taxon>
        <taxon>Pezizomycotina</taxon>
        <taxon>Sordariomycetes</taxon>
        <taxon>Sordariomycetidae</taxon>
        <taxon>Sordariales</taxon>
        <taxon>Lasiosphaeriaceae</taxon>
        <taxon>Apodospora</taxon>
    </lineage>
</organism>
<sequence>MRFNLLGYLLLFSANLTAASPITGTTTTPDLATTLAVRQDDMTSPIRRDHTSPTPRKKRQNNTNSAIFEVKACCSKALDQVGGTLLLAQFGMDVNGLVNRFISGSHRPCFLDLALSSFISLQWCEQQGGSWRRRRIRSAPDAGDRDRNQSKSERCHRDCYPESSITELGLVEPYLVLSIEYAGGWWWES</sequence>
<dbReference type="Proteomes" id="UP001283341">
    <property type="component" value="Unassembled WGS sequence"/>
</dbReference>
<feature type="compositionally biased region" description="Basic and acidic residues" evidence="1">
    <location>
        <begin position="42"/>
        <end position="51"/>
    </location>
</feature>
<name>A0AAE0M322_9PEZI</name>
<evidence type="ECO:0000256" key="1">
    <source>
        <dbReference type="SAM" id="MobiDB-lite"/>
    </source>
</evidence>
<keyword evidence="4" id="KW-1185">Reference proteome</keyword>
<keyword evidence="2" id="KW-0732">Signal</keyword>
<reference evidence="3" key="1">
    <citation type="journal article" date="2023" name="Mol. Phylogenet. Evol.">
        <title>Genome-scale phylogeny and comparative genomics of the fungal order Sordariales.</title>
        <authorList>
            <person name="Hensen N."/>
            <person name="Bonometti L."/>
            <person name="Westerberg I."/>
            <person name="Brannstrom I.O."/>
            <person name="Guillou S."/>
            <person name="Cros-Aarteil S."/>
            <person name="Calhoun S."/>
            <person name="Haridas S."/>
            <person name="Kuo A."/>
            <person name="Mondo S."/>
            <person name="Pangilinan J."/>
            <person name="Riley R."/>
            <person name="LaButti K."/>
            <person name="Andreopoulos B."/>
            <person name="Lipzen A."/>
            <person name="Chen C."/>
            <person name="Yan M."/>
            <person name="Daum C."/>
            <person name="Ng V."/>
            <person name="Clum A."/>
            <person name="Steindorff A."/>
            <person name="Ohm R.A."/>
            <person name="Martin F."/>
            <person name="Silar P."/>
            <person name="Natvig D.O."/>
            <person name="Lalanne C."/>
            <person name="Gautier V."/>
            <person name="Ament-Velasquez S.L."/>
            <person name="Kruys A."/>
            <person name="Hutchinson M.I."/>
            <person name="Powell A.J."/>
            <person name="Barry K."/>
            <person name="Miller A.N."/>
            <person name="Grigoriev I.V."/>
            <person name="Debuchy R."/>
            <person name="Gladieux P."/>
            <person name="Hiltunen Thoren M."/>
            <person name="Johannesson H."/>
        </authorList>
    </citation>
    <scope>NUCLEOTIDE SEQUENCE</scope>
    <source>
        <strain evidence="3">CBS 118394</strain>
    </source>
</reference>
<proteinExistence type="predicted"/>
<evidence type="ECO:0000313" key="3">
    <source>
        <dbReference type="EMBL" id="KAK3316938.1"/>
    </source>
</evidence>
<protein>
    <recommendedName>
        <fullName evidence="5">Hydrophobin</fullName>
    </recommendedName>
</protein>